<evidence type="ECO:0000256" key="1">
    <source>
        <dbReference type="SAM" id="MobiDB-lite"/>
    </source>
</evidence>
<name>A0ABP0F7L8_CLALP</name>
<gene>
    <name evidence="2" type="ORF">CVLEPA_LOCUS5257</name>
</gene>
<evidence type="ECO:0008006" key="4">
    <source>
        <dbReference type="Google" id="ProtNLM"/>
    </source>
</evidence>
<accession>A0ABP0F7L8</accession>
<proteinExistence type="predicted"/>
<organism evidence="2 3">
    <name type="scientific">Clavelina lepadiformis</name>
    <name type="common">Light-bulb sea squirt</name>
    <name type="synonym">Ascidia lepadiformis</name>
    <dbReference type="NCBI Taxonomy" id="159417"/>
    <lineage>
        <taxon>Eukaryota</taxon>
        <taxon>Metazoa</taxon>
        <taxon>Chordata</taxon>
        <taxon>Tunicata</taxon>
        <taxon>Ascidiacea</taxon>
        <taxon>Aplousobranchia</taxon>
        <taxon>Clavelinidae</taxon>
        <taxon>Clavelina</taxon>
    </lineage>
</organism>
<reference evidence="2 3" key="1">
    <citation type="submission" date="2024-02" db="EMBL/GenBank/DDBJ databases">
        <authorList>
            <person name="Daric V."/>
            <person name="Darras S."/>
        </authorList>
    </citation>
    <scope>NUCLEOTIDE SEQUENCE [LARGE SCALE GENOMIC DNA]</scope>
</reference>
<sequence length="268" mass="30641">MVDHYSSDLADPVQYDYDDYGDGPLDYDNDYGALAYHDGNTAELIEYRLHNYELKNELYHICSNCIGNVFWQALNHHYYVGYLSTALSLLSGVGAVKVPHKKVKTDDDSIDTACTKLQPSYTWSKHVITKPLSIEFPRKTGPILKTKRPIVLKNRYVPPQKKSKGFQCLDEFNALMECIQKHNQNSQCAENLQALIKCQQSIKAASGKSVKGIHSHDVYAKLLKNYPATVNKEQYRIQRNLLNTHAETKTKKMPFEDKGRPLNKRQQS</sequence>
<feature type="region of interest" description="Disordered" evidence="1">
    <location>
        <begin position="243"/>
        <end position="268"/>
    </location>
</feature>
<comment type="caution">
    <text evidence="2">The sequence shown here is derived from an EMBL/GenBank/DDBJ whole genome shotgun (WGS) entry which is preliminary data.</text>
</comment>
<evidence type="ECO:0000313" key="2">
    <source>
        <dbReference type="EMBL" id="CAK8675713.1"/>
    </source>
</evidence>
<keyword evidence="3" id="KW-1185">Reference proteome</keyword>
<feature type="compositionally biased region" description="Basic and acidic residues" evidence="1">
    <location>
        <begin position="246"/>
        <end position="260"/>
    </location>
</feature>
<dbReference type="Proteomes" id="UP001642483">
    <property type="component" value="Unassembled WGS sequence"/>
</dbReference>
<protein>
    <recommendedName>
        <fullName evidence="4">COX assembly mitochondrial protein</fullName>
    </recommendedName>
</protein>
<evidence type="ECO:0000313" key="3">
    <source>
        <dbReference type="Proteomes" id="UP001642483"/>
    </source>
</evidence>
<dbReference type="EMBL" id="CAWYQH010000024">
    <property type="protein sequence ID" value="CAK8675713.1"/>
    <property type="molecule type" value="Genomic_DNA"/>
</dbReference>